<feature type="region of interest" description="Disordered" evidence="1">
    <location>
        <begin position="57"/>
        <end position="86"/>
    </location>
</feature>
<sequence>MAAGLRSTCPVPWNGLDAMLFVTSASWQMQASASPRRLHDDKVTLLVRLAATKGSRHDMWNRRQRHPSLLSSRRGQNKDYLHASTIGSRLRRQTLGTRNDEPDEV</sequence>
<gene>
    <name evidence="2" type="ORF">NOR_01367</name>
</gene>
<accession>A0A162KDA9</accession>
<dbReference type="EMBL" id="AZHC01000003">
    <property type="protein sequence ID" value="OAA49444.1"/>
    <property type="molecule type" value="Genomic_DNA"/>
</dbReference>
<evidence type="ECO:0000313" key="2">
    <source>
        <dbReference type="EMBL" id="OAA49444.1"/>
    </source>
</evidence>
<dbReference type="AlphaFoldDB" id="A0A162KDA9"/>
<keyword evidence="3" id="KW-1185">Reference proteome</keyword>
<proteinExistence type="predicted"/>
<dbReference type="Proteomes" id="UP000243498">
    <property type="component" value="Unassembled WGS sequence"/>
</dbReference>
<protein>
    <submittedName>
        <fullName evidence="2">Uncharacterized protein</fullName>
    </submittedName>
</protein>
<comment type="caution">
    <text evidence="2">The sequence shown here is derived from an EMBL/GenBank/DDBJ whole genome shotgun (WGS) entry which is preliminary data.</text>
</comment>
<organism evidence="2 3">
    <name type="scientific">Metarhizium rileyi (strain RCEF 4871)</name>
    <name type="common">Nomuraea rileyi</name>
    <dbReference type="NCBI Taxonomy" id="1649241"/>
    <lineage>
        <taxon>Eukaryota</taxon>
        <taxon>Fungi</taxon>
        <taxon>Dikarya</taxon>
        <taxon>Ascomycota</taxon>
        <taxon>Pezizomycotina</taxon>
        <taxon>Sordariomycetes</taxon>
        <taxon>Hypocreomycetidae</taxon>
        <taxon>Hypocreales</taxon>
        <taxon>Clavicipitaceae</taxon>
        <taxon>Metarhizium</taxon>
    </lineage>
</organism>
<evidence type="ECO:0000256" key="1">
    <source>
        <dbReference type="SAM" id="MobiDB-lite"/>
    </source>
</evidence>
<reference evidence="2 3" key="1">
    <citation type="journal article" date="2016" name="Genome Biol. Evol.">
        <title>Divergent and convergent evolution of fungal pathogenicity.</title>
        <authorList>
            <person name="Shang Y."/>
            <person name="Xiao G."/>
            <person name="Zheng P."/>
            <person name="Cen K."/>
            <person name="Zhan S."/>
            <person name="Wang C."/>
        </authorList>
    </citation>
    <scope>NUCLEOTIDE SEQUENCE [LARGE SCALE GENOMIC DNA]</scope>
    <source>
        <strain evidence="2 3">RCEF 4871</strain>
    </source>
</reference>
<evidence type="ECO:0000313" key="3">
    <source>
        <dbReference type="Proteomes" id="UP000243498"/>
    </source>
</evidence>
<name>A0A162KDA9_METRR</name>